<dbReference type="GO" id="GO:0030288">
    <property type="term" value="C:outer membrane-bounded periplasmic space"/>
    <property type="evidence" value="ECO:0007669"/>
    <property type="project" value="TreeGrafter"/>
</dbReference>
<dbReference type="RefSeq" id="WP_090283670.1">
    <property type="nucleotide sequence ID" value="NZ_FMWO01000020.1"/>
</dbReference>
<protein>
    <recommendedName>
        <fullName evidence="9">Transmembrane protein</fullName>
    </recommendedName>
</protein>
<gene>
    <name evidence="7" type="ORF">NSMM_150037</name>
</gene>
<reference evidence="7 8" key="1">
    <citation type="submission" date="2016-10" db="EMBL/GenBank/DDBJ databases">
        <authorList>
            <person name="de Groot N.N."/>
        </authorList>
    </citation>
    <scope>NUCLEOTIDE SEQUENCE [LARGE SCALE GENOMIC DNA]</scope>
    <source>
        <strain evidence="7">1</strain>
    </source>
</reference>
<dbReference type="Pfam" id="PF06835">
    <property type="entry name" value="LptC"/>
    <property type="match status" value="1"/>
</dbReference>
<sequence>MNRSYILRPTIWLVVLLLLTMLLEGFFQKQIRRDTAAIKNSVDYIMEHLEGIQINHDTTAHRRFTANRMTHYPQEDNALLEQVKFSSTEPDKPLLRITADQSELFAGSDDIFLSGNVLIIRGEDTDEDKIRMVTEFLHIIPDEDLVKTDHAVTVFRMNSLAKSVGMTLNNRTGEIQLQSRVSANDQRNER</sequence>
<keyword evidence="2" id="KW-0997">Cell inner membrane</keyword>
<keyword evidence="4 6" id="KW-1133">Transmembrane helix</keyword>
<evidence type="ECO:0008006" key="9">
    <source>
        <dbReference type="Google" id="ProtNLM"/>
    </source>
</evidence>
<keyword evidence="1" id="KW-1003">Cell membrane</keyword>
<evidence type="ECO:0000256" key="5">
    <source>
        <dbReference type="ARBA" id="ARBA00023136"/>
    </source>
</evidence>
<dbReference type="GO" id="GO:0015221">
    <property type="term" value="F:lipopolysaccharide transmembrane transporter activity"/>
    <property type="evidence" value="ECO:0007669"/>
    <property type="project" value="InterPro"/>
</dbReference>
<keyword evidence="5 6" id="KW-0472">Membrane</keyword>
<dbReference type="InterPro" id="IPR052363">
    <property type="entry name" value="LPS_export_LptC"/>
</dbReference>
<evidence type="ECO:0000256" key="4">
    <source>
        <dbReference type="ARBA" id="ARBA00022989"/>
    </source>
</evidence>
<dbReference type="GO" id="GO:0017089">
    <property type="term" value="F:glycolipid transfer activity"/>
    <property type="evidence" value="ECO:0007669"/>
    <property type="project" value="TreeGrafter"/>
</dbReference>
<evidence type="ECO:0000256" key="2">
    <source>
        <dbReference type="ARBA" id="ARBA00022519"/>
    </source>
</evidence>
<proteinExistence type="predicted"/>
<dbReference type="AlphaFoldDB" id="A0A1G5SCZ3"/>
<dbReference type="NCBIfam" id="TIGR04409">
    <property type="entry name" value="LptC_YrbK"/>
    <property type="match status" value="1"/>
</dbReference>
<dbReference type="PANTHER" id="PTHR37481:SF1">
    <property type="entry name" value="LIPOPOLYSACCHARIDE EXPORT SYSTEM PROTEIN LPTC"/>
    <property type="match status" value="1"/>
</dbReference>
<evidence type="ECO:0000256" key="6">
    <source>
        <dbReference type="SAM" id="Phobius"/>
    </source>
</evidence>
<evidence type="ECO:0000256" key="1">
    <source>
        <dbReference type="ARBA" id="ARBA00022475"/>
    </source>
</evidence>
<keyword evidence="3 6" id="KW-0812">Transmembrane</keyword>
<dbReference type="EMBL" id="FMWO01000020">
    <property type="protein sequence ID" value="SCZ84299.1"/>
    <property type="molecule type" value="Genomic_DNA"/>
</dbReference>
<dbReference type="InterPro" id="IPR026265">
    <property type="entry name" value="LptC"/>
</dbReference>
<dbReference type="Proteomes" id="UP000198729">
    <property type="component" value="Unassembled WGS sequence"/>
</dbReference>
<dbReference type="GO" id="GO:0005886">
    <property type="term" value="C:plasma membrane"/>
    <property type="evidence" value="ECO:0007669"/>
    <property type="project" value="InterPro"/>
</dbReference>
<feature type="transmembrane region" description="Helical" evidence="6">
    <location>
        <begin position="6"/>
        <end position="27"/>
    </location>
</feature>
<dbReference type="STRING" id="51642.NSMM_150037"/>
<dbReference type="InterPro" id="IPR010664">
    <property type="entry name" value="LipoPS_assembly_LptC-rel"/>
</dbReference>
<dbReference type="OrthoDB" id="8589410at2"/>
<evidence type="ECO:0000256" key="3">
    <source>
        <dbReference type="ARBA" id="ARBA00022692"/>
    </source>
</evidence>
<dbReference type="PANTHER" id="PTHR37481">
    <property type="entry name" value="LIPOPOLYSACCHARIDE EXPORT SYSTEM PROTEIN LPTC"/>
    <property type="match status" value="1"/>
</dbReference>
<organism evidence="7 8">
    <name type="scientific">Nitrosomonas mobilis</name>
    <dbReference type="NCBI Taxonomy" id="51642"/>
    <lineage>
        <taxon>Bacteria</taxon>
        <taxon>Pseudomonadati</taxon>
        <taxon>Pseudomonadota</taxon>
        <taxon>Betaproteobacteria</taxon>
        <taxon>Nitrosomonadales</taxon>
        <taxon>Nitrosomonadaceae</taxon>
        <taxon>Nitrosomonas</taxon>
    </lineage>
</organism>
<name>A0A1G5SCZ3_9PROT</name>
<evidence type="ECO:0000313" key="8">
    <source>
        <dbReference type="Proteomes" id="UP000198729"/>
    </source>
</evidence>
<evidence type="ECO:0000313" key="7">
    <source>
        <dbReference type="EMBL" id="SCZ84299.1"/>
    </source>
</evidence>
<accession>A0A1G5SCZ3</accession>
<keyword evidence="8" id="KW-1185">Reference proteome</keyword>
<dbReference type="Gene3D" id="2.60.450.10">
    <property type="entry name" value="Lipopolysaccharide (LPS) transport protein A like domain"/>
    <property type="match status" value="1"/>
</dbReference>